<dbReference type="AlphaFoldDB" id="A0A857DKV9"/>
<dbReference type="RefSeq" id="WP_158208507.1">
    <property type="nucleotide sequence ID" value="NZ_CP046996.1"/>
</dbReference>
<reference evidence="1 2" key="1">
    <citation type="submission" date="2019-12" db="EMBL/GenBank/DDBJ databases">
        <title>Sequence classification of anaerobic respiratory reductive dehalogenases: First we see many, then we see few.</title>
        <authorList>
            <person name="Molenda O."/>
            <person name="Puentes Jacome L.A."/>
            <person name="Cao X."/>
            <person name="Nesbo C.L."/>
            <person name="Tang S."/>
            <person name="Morson N."/>
            <person name="Patron J."/>
            <person name="Lomheim L."/>
            <person name="Wishart D.S."/>
            <person name="Edwards E.A."/>
        </authorList>
    </citation>
    <scope>NUCLEOTIDE SEQUENCE [LARGE SCALE GENOMIC DNA]</scope>
    <source>
        <strain evidence="1 2">12DCA</strain>
    </source>
</reference>
<protein>
    <submittedName>
        <fullName evidence="1">Uncharacterized protein</fullName>
    </submittedName>
</protein>
<evidence type="ECO:0000313" key="1">
    <source>
        <dbReference type="EMBL" id="QHA01443.1"/>
    </source>
</evidence>
<gene>
    <name evidence="1" type="ORF">GQ588_12735</name>
</gene>
<name>A0A857DKV9_9FIRM</name>
<evidence type="ECO:0000313" key="2">
    <source>
        <dbReference type="Proteomes" id="UP000430508"/>
    </source>
</evidence>
<proteinExistence type="predicted"/>
<accession>A0A857DKV9</accession>
<sequence length="67" mass="7670">MKNEDQIILYTTDNGKVTVSVHFEDRNFGDTKSYGSFISYPLQQHKIPQSLEIAIESIEIHTIDTLV</sequence>
<organism evidence="1 2">
    <name type="scientific">Dehalobacter restrictus</name>
    <dbReference type="NCBI Taxonomy" id="55583"/>
    <lineage>
        <taxon>Bacteria</taxon>
        <taxon>Bacillati</taxon>
        <taxon>Bacillota</taxon>
        <taxon>Clostridia</taxon>
        <taxon>Eubacteriales</taxon>
        <taxon>Desulfitobacteriaceae</taxon>
        <taxon>Dehalobacter</taxon>
    </lineage>
</organism>
<dbReference type="Proteomes" id="UP000430508">
    <property type="component" value="Chromosome"/>
</dbReference>
<dbReference type="EMBL" id="CP046996">
    <property type="protein sequence ID" value="QHA01443.1"/>
    <property type="molecule type" value="Genomic_DNA"/>
</dbReference>